<comment type="caution">
    <text evidence="10">The sequence shown here is derived from an EMBL/GenBank/DDBJ whole genome shotgun (WGS) entry which is preliminary data.</text>
</comment>
<feature type="transmembrane region" description="Helical" evidence="7">
    <location>
        <begin position="12"/>
        <end position="31"/>
    </location>
</feature>
<evidence type="ECO:0000256" key="2">
    <source>
        <dbReference type="ARBA" id="ARBA00008114"/>
    </source>
</evidence>
<name>A0AAV4LEH7_9BACL</name>
<evidence type="ECO:0000256" key="5">
    <source>
        <dbReference type="ARBA" id="ARBA00022989"/>
    </source>
</evidence>
<dbReference type="InterPro" id="IPR027470">
    <property type="entry name" value="Cation_efflux_CTD"/>
</dbReference>
<keyword evidence="4 7" id="KW-0812">Transmembrane</keyword>
<protein>
    <submittedName>
        <fullName evidence="10">Transporter YdfM</fullName>
    </submittedName>
</protein>
<dbReference type="Gene3D" id="1.20.1510.10">
    <property type="entry name" value="Cation efflux protein transmembrane domain"/>
    <property type="match status" value="1"/>
</dbReference>
<evidence type="ECO:0000313" key="11">
    <source>
        <dbReference type="Proteomes" id="UP001057291"/>
    </source>
</evidence>
<evidence type="ECO:0000256" key="7">
    <source>
        <dbReference type="SAM" id="Phobius"/>
    </source>
</evidence>
<dbReference type="EMBL" id="BOQE01000001">
    <property type="protein sequence ID" value="GIM46237.1"/>
    <property type="molecule type" value="Genomic_DNA"/>
</dbReference>
<comment type="similarity">
    <text evidence="2">Belongs to the cation diffusion facilitator (CDF) transporter (TC 2.A.4) family.</text>
</comment>
<dbReference type="Proteomes" id="UP001057291">
    <property type="component" value="Unassembled WGS sequence"/>
</dbReference>
<dbReference type="Pfam" id="PF01545">
    <property type="entry name" value="Cation_efflux"/>
    <property type="match status" value="1"/>
</dbReference>
<accession>A0AAV4LEH7</accession>
<keyword evidence="5 7" id="KW-1133">Transmembrane helix</keyword>
<dbReference type="GO" id="GO:0008324">
    <property type="term" value="F:monoatomic cation transmembrane transporter activity"/>
    <property type="evidence" value="ECO:0007669"/>
    <property type="project" value="InterPro"/>
</dbReference>
<proteinExistence type="inferred from homology"/>
<dbReference type="PANTHER" id="PTHR43840">
    <property type="entry name" value="MITOCHONDRIAL METAL TRANSPORTER 1-RELATED"/>
    <property type="match status" value="1"/>
</dbReference>
<feature type="domain" description="Cation efflux protein cytoplasmic" evidence="9">
    <location>
        <begin position="214"/>
        <end position="290"/>
    </location>
</feature>
<dbReference type="GO" id="GO:0016020">
    <property type="term" value="C:membrane"/>
    <property type="evidence" value="ECO:0007669"/>
    <property type="project" value="UniProtKB-SubCell"/>
</dbReference>
<dbReference type="Gene3D" id="3.30.70.1350">
    <property type="entry name" value="Cation efflux protein, cytoplasmic domain"/>
    <property type="match status" value="1"/>
</dbReference>
<dbReference type="NCBIfam" id="TIGR01297">
    <property type="entry name" value="CDF"/>
    <property type="match status" value="1"/>
</dbReference>
<keyword evidence="11" id="KW-1185">Reference proteome</keyword>
<evidence type="ECO:0000259" key="9">
    <source>
        <dbReference type="Pfam" id="PF16916"/>
    </source>
</evidence>
<dbReference type="InterPro" id="IPR027469">
    <property type="entry name" value="Cation_efflux_TMD_sf"/>
</dbReference>
<evidence type="ECO:0000313" key="10">
    <source>
        <dbReference type="EMBL" id="GIM46237.1"/>
    </source>
</evidence>
<gene>
    <name evidence="10" type="primary">ydfM</name>
    <name evidence="10" type="ORF">DNHGIG_17860</name>
</gene>
<feature type="domain" description="Cation efflux protein transmembrane" evidence="8">
    <location>
        <begin position="11"/>
        <end position="209"/>
    </location>
</feature>
<dbReference type="SUPFAM" id="SSF161111">
    <property type="entry name" value="Cation efflux protein transmembrane domain-like"/>
    <property type="match status" value="1"/>
</dbReference>
<evidence type="ECO:0000259" key="8">
    <source>
        <dbReference type="Pfam" id="PF01545"/>
    </source>
</evidence>
<feature type="transmembrane region" description="Helical" evidence="7">
    <location>
        <begin position="177"/>
        <end position="198"/>
    </location>
</feature>
<comment type="subcellular location">
    <subcellularLocation>
        <location evidence="1">Membrane</location>
        <topology evidence="1">Multi-pass membrane protein</topology>
    </subcellularLocation>
</comment>
<sequence>MRERVSKIAGWVSVASNLLLTMLKLVIGFFLGSQVLIADGVHSAADVVASVAALGAMTISNRPADKEHPYGHGKAEVVASGIVSVILVIAAVGIAYKGFESLLGEAIPPHLISLFAALFSLVAKQILYVYTYRLGKKYNSQALIATAIDHQADVYASLAAVIGIAVALVGQATGNTILYYADPVAGILVAALILKLAYHMGSKSVDTLMERNVPPELLEDFERIIYSVPKVRRIDRLRAREHGHYILVDVRVGVPGQLSIQEGHDVANRLKKAVMEKHPNVQEVLVHINPWYAEDDFANKRTK</sequence>
<organism evidence="10 11">
    <name type="scientific">Collibacillus ludicampi</name>
    <dbReference type="NCBI Taxonomy" id="2771369"/>
    <lineage>
        <taxon>Bacteria</taxon>
        <taxon>Bacillati</taxon>
        <taxon>Bacillota</taxon>
        <taxon>Bacilli</taxon>
        <taxon>Bacillales</taxon>
        <taxon>Alicyclobacillaceae</taxon>
        <taxon>Collibacillus</taxon>
    </lineage>
</organism>
<evidence type="ECO:0000256" key="6">
    <source>
        <dbReference type="ARBA" id="ARBA00023136"/>
    </source>
</evidence>
<dbReference type="PANTHER" id="PTHR43840:SF15">
    <property type="entry name" value="MITOCHONDRIAL METAL TRANSPORTER 1-RELATED"/>
    <property type="match status" value="1"/>
</dbReference>
<keyword evidence="3" id="KW-0813">Transport</keyword>
<keyword evidence="6 7" id="KW-0472">Membrane</keyword>
<dbReference type="AlphaFoldDB" id="A0AAV4LEH7"/>
<feature type="transmembrane region" description="Helical" evidence="7">
    <location>
        <begin position="77"/>
        <end position="99"/>
    </location>
</feature>
<feature type="transmembrane region" description="Helical" evidence="7">
    <location>
        <begin position="152"/>
        <end position="171"/>
    </location>
</feature>
<dbReference type="FunFam" id="1.20.1510.10:FF:000006">
    <property type="entry name" value="Divalent cation efflux transporter"/>
    <property type="match status" value="1"/>
</dbReference>
<dbReference type="InterPro" id="IPR036837">
    <property type="entry name" value="Cation_efflux_CTD_sf"/>
</dbReference>
<dbReference type="InterPro" id="IPR058533">
    <property type="entry name" value="Cation_efflux_TM"/>
</dbReference>
<evidence type="ECO:0000256" key="1">
    <source>
        <dbReference type="ARBA" id="ARBA00004141"/>
    </source>
</evidence>
<dbReference type="SUPFAM" id="SSF160240">
    <property type="entry name" value="Cation efflux protein cytoplasmic domain-like"/>
    <property type="match status" value="1"/>
</dbReference>
<dbReference type="InterPro" id="IPR050291">
    <property type="entry name" value="CDF_Transporter"/>
</dbReference>
<reference evidence="10" key="1">
    <citation type="journal article" date="2023" name="Int. J. Syst. Evol. Microbiol.">
        <title>Collibacillus ludicampi gen. nov., sp. nov., a new soil bacterium of the family Alicyclobacillaceae.</title>
        <authorList>
            <person name="Jojima T."/>
            <person name="Ioku Y."/>
            <person name="Fukuta Y."/>
            <person name="Shirasaka N."/>
            <person name="Matsumura Y."/>
            <person name="Mori M."/>
        </authorList>
    </citation>
    <scope>NUCLEOTIDE SEQUENCE</scope>
    <source>
        <strain evidence="10">TP075</strain>
    </source>
</reference>
<feature type="transmembrane region" description="Helical" evidence="7">
    <location>
        <begin position="111"/>
        <end position="131"/>
    </location>
</feature>
<evidence type="ECO:0000256" key="3">
    <source>
        <dbReference type="ARBA" id="ARBA00022448"/>
    </source>
</evidence>
<dbReference type="InterPro" id="IPR002524">
    <property type="entry name" value="Cation_efflux"/>
</dbReference>
<feature type="transmembrane region" description="Helical" evidence="7">
    <location>
        <begin position="37"/>
        <end position="56"/>
    </location>
</feature>
<evidence type="ECO:0000256" key="4">
    <source>
        <dbReference type="ARBA" id="ARBA00022692"/>
    </source>
</evidence>
<dbReference type="Pfam" id="PF16916">
    <property type="entry name" value="ZT_dimer"/>
    <property type="match status" value="1"/>
</dbReference>